<accession>A0A9X2HCV5</accession>
<comment type="subcellular location">
    <subcellularLocation>
        <location evidence="1">Cytoplasm</location>
    </subcellularLocation>
</comment>
<dbReference type="InterPro" id="IPR002481">
    <property type="entry name" value="FUR"/>
</dbReference>
<feature type="binding site" evidence="11">
    <location>
        <position position="137"/>
    </location>
    <ligand>
        <name>Zn(2+)</name>
        <dbReference type="ChEBI" id="CHEBI:29105"/>
    </ligand>
</feature>
<keyword evidence="4" id="KW-0963">Cytoplasm</keyword>
<keyword evidence="6 11" id="KW-0479">Metal-binding</keyword>
<dbReference type="SUPFAM" id="SSF46785">
    <property type="entry name" value="Winged helix' DNA-binding domain"/>
    <property type="match status" value="1"/>
</dbReference>
<evidence type="ECO:0000256" key="9">
    <source>
        <dbReference type="ARBA" id="ARBA00023125"/>
    </source>
</evidence>
<feature type="compositionally biased region" description="Basic and acidic residues" evidence="13">
    <location>
        <begin position="9"/>
        <end position="23"/>
    </location>
</feature>
<evidence type="ECO:0000313" key="15">
    <source>
        <dbReference type="Proteomes" id="UP001139502"/>
    </source>
</evidence>
<dbReference type="PANTHER" id="PTHR33202:SF2">
    <property type="entry name" value="FERRIC UPTAKE REGULATION PROTEIN"/>
    <property type="match status" value="1"/>
</dbReference>
<dbReference type="EMBL" id="JANAFB010000016">
    <property type="protein sequence ID" value="MCP3425940.1"/>
    <property type="molecule type" value="Genomic_DNA"/>
</dbReference>
<gene>
    <name evidence="14" type="ORF">NBM05_07950</name>
</gene>
<dbReference type="RefSeq" id="WP_254166381.1">
    <property type="nucleotide sequence ID" value="NZ_JANAFB010000016.1"/>
</dbReference>
<feature type="binding site" evidence="11">
    <location>
        <position position="100"/>
    </location>
    <ligand>
        <name>Zn(2+)</name>
        <dbReference type="ChEBI" id="CHEBI:29105"/>
    </ligand>
</feature>
<evidence type="ECO:0000256" key="4">
    <source>
        <dbReference type="ARBA" id="ARBA00022490"/>
    </source>
</evidence>
<dbReference type="Proteomes" id="UP001139502">
    <property type="component" value="Unassembled WGS sequence"/>
</dbReference>
<dbReference type="PANTHER" id="PTHR33202">
    <property type="entry name" value="ZINC UPTAKE REGULATION PROTEIN"/>
    <property type="match status" value="1"/>
</dbReference>
<dbReference type="GO" id="GO:0008270">
    <property type="term" value="F:zinc ion binding"/>
    <property type="evidence" value="ECO:0007669"/>
    <property type="project" value="TreeGrafter"/>
</dbReference>
<keyword evidence="10" id="KW-0804">Transcription</keyword>
<organism evidence="14 15">
    <name type="scientific">Rothia santali</name>
    <dbReference type="NCBI Taxonomy" id="2949643"/>
    <lineage>
        <taxon>Bacteria</taxon>
        <taxon>Bacillati</taxon>
        <taxon>Actinomycetota</taxon>
        <taxon>Actinomycetes</taxon>
        <taxon>Micrococcales</taxon>
        <taxon>Micrococcaceae</taxon>
        <taxon>Rothia</taxon>
    </lineage>
</organism>
<dbReference type="Gene3D" id="1.10.10.10">
    <property type="entry name" value="Winged helix-like DNA-binding domain superfamily/Winged helix DNA-binding domain"/>
    <property type="match status" value="1"/>
</dbReference>
<comment type="cofactor">
    <cofactor evidence="12">
        <name>Mn(2+)</name>
        <dbReference type="ChEBI" id="CHEBI:29035"/>
    </cofactor>
    <cofactor evidence="12">
        <name>Fe(2+)</name>
        <dbReference type="ChEBI" id="CHEBI:29033"/>
    </cofactor>
    <text evidence="12">Binds 1 Mn(2+) or Fe(2+) ion per subunit.</text>
</comment>
<reference evidence="14" key="1">
    <citation type="submission" date="2022-06" db="EMBL/GenBank/DDBJ databases">
        <title>Rothia sp. isolated from sandalwood seedling.</title>
        <authorList>
            <person name="Tuikhar N."/>
            <person name="Kirdat K."/>
            <person name="Thorat V."/>
            <person name="Swetha P."/>
            <person name="Padma S."/>
            <person name="Sundararaj R."/>
            <person name="Yadav A."/>
        </authorList>
    </citation>
    <scope>NUCLEOTIDE SEQUENCE</scope>
    <source>
        <strain evidence="14">AR01</strain>
    </source>
</reference>
<dbReference type="Gene3D" id="3.30.1490.190">
    <property type="match status" value="1"/>
</dbReference>
<evidence type="ECO:0000256" key="8">
    <source>
        <dbReference type="ARBA" id="ARBA00023015"/>
    </source>
</evidence>
<feature type="binding site" evidence="11">
    <location>
        <position position="97"/>
    </location>
    <ligand>
        <name>Zn(2+)</name>
        <dbReference type="ChEBI" id="CHEBI:29105"/>
    </ligand>
</feature>
<evidence type="ECO:0000256" key="5">
    <source>
        <dbReference type="ARBA" id="ARBA00022491"/>
    </source>
</evidence>
<evidence type="ECO:0000256" key="1">
    <source>
        <dbReference type="ARBA" id="ARBA00004496"/>
    </source>
</evidence>
<feature type="binding site" evidence="12">
    <location>
        <position position="112"/>
    </location>
    <ligand>
        <name>Fe cation</name>
        <dbReference type="ChEBI" id="CHEBI:24875"/>
    </ligand>
</feature>
<dbReference type="GO" id="GO:0045892">
    <property type="term" value="P:negative regulation of DNA-templated transcription"/>
    <property type="evidence" value="ECO:0007669"/>
    <property type="project" value="TreeGrafter"/>
</dbReference>
<evidence type="ECO:0000256" key="7">
    <source>
        <dbReference type="ARBA" id="ARBA00022833"/>
    </source>
</evidence>
<comment type="cofactor">
    <cofactor evidence="11">
        <name>Zn(2+)</name>
        <dbReference type="ChEBI" id="CHEBI:29105"/>
    </cofactor>
    <text evidence="11">Binds 1 zinc ion per subunit.</text>
</comment>
<evidence type="ECO:0000256" key="6">
    <source>
        <dbReference type="ARBA" id="ARBA00022723"/>
    </source>
</evidence>
<sequence length="153" mass="16892">MSTQQTTEDQGRRSGEVRNTRQRRAVEETLAVLEDFHSAQQLHRIINDAGQRVSLATVYRILQSLEASGEVDTLQGAEGQALYRRCAAEEHHHHLLCRSCGAAEDIEADAVERWARETGAAFGFTDVQHTVEITGLCARCSQLPPDARGHQAG</sequence>
<evidence type="ECO:0000256" key="11">
    <source>
        <dbReference type="PIRSR" id="PIRSR602481-1"/>
    </source>
</evidence>
<dbReference type="GO" id="GO:1900376">
    <property type="term" value="P:regulation of secondary metabolite biosynthetic process"/>
    <property type="evidence" value="ECO:0007669"/>
    <property type="project" value="TreeGrafter"/>
</dbReference>
<feature type="binding site" evidence="12">
    <location>
        <position position="129"/>
    </location>
    <ligand>
        <name>Fe cation</name>
        <dbReference type="ChEBI" id="CHEBI:24875"/>
    </ligand>
</feature>
<keyword evidence="12" id="KW-0408">Iron</keyword>
<comment type="subunit">
    <text evidence="3">Homodimer.</text>
</comment>
<dbReference type="InterPro" id="IPR036388">
    <property type="entry name" value="WH-like_DNA-bd_sf"/>
</dbReference>
<keyword evidence="15" id="KW-1185">Reference proteome</keyword>
<comment type="similarity">
    <text evidence="2">Belongs to the Fur family.</text>
</comment>
<evidence type="ECO:0000256" key="3">
    <source>
        <dbReference type="ARBA" id="ARBA00011738"/>
    </source>
</evidence>
<evidence type="ECO:0000256" key="13">
    <source>
        <dbReference type="SAM" id="MobiDB-lite"/>
    </source>
</evidence>
<keyword evidence="8" id="KW-0805">Transcription regulation</keyword>
<keyword evidence="9" id="KW-0238">DNA-binding</keyword>
<dbReference type="InterPro" id="IPR043135">
    <property type="entry name" value="Fur_C"/>
</dbReference>
<evidence type="ECO:0000313" key="14">
    <source>
        <dbReference type="EMBL" id="MCP3425940.1"/>
    </source>
</evidence>
<proteinExistence type="inferred from homology"/>
<dbReference type="GO" id="GO:0005829">
    <property type="term" value="C:cytosol"/>
    <property type="evidence" value="ECO:0007669"/>
    <property type="project" value="TreeGrafter"/>
</dbReference>
<feature type="binding site" evidence="11">
    <location>
        <position position="140"/>
    </location>
    <ligand>
        <name>Zn(2+)</name>
        <dbReference type="ChEBI" id="CHEBI:29105"/>
    </ligand>
</feature>
<feature type="region of interest" description="Disordered" evidence="13">
    <location>
        <begin position="1"/>
        <end position="23"/>
    </location>
</feature>
<keyword evidence="7 11" id="KW-0862">Zinc</keyword>
<evidence type="ECO:0000256" key="10">
    <source>
        <dbReference type="ARBA" id="ARBA00023163"/>
    </source>
</evidence>
<dbReference type="CDD" id="cd07153">
    <property type="entry name" value="Fur_like"/>
    <property type="match status" value="1"/>
</dbReference>
<protein>
    <submittedName>
        <fullName evidence="14">Transcriptional repressor</fullName>
    </submittedName>
</protein>
<evidence type="ECO:0000256" key="12">
    <source>
        <dbReference type="PIRSR" id="PIRSR602481-2"/>
    </source>
</evidence>
<dbReference type="AlphaFoldDB" id="A0A9X2HCV5"/>
<comment type="caution">
    <text evidence="14">The sequence shown here is derived from an EMBL/GenBank/DDBJ whole genome shotgun (WGS) entry which is preliminary data.</text>
</comment>
<dbReference type="InterPro" id="IPR036390">
    <property type="entry name" value="WH_DNA-bd_sf"/>
</dbReference>
<keyword evidence="5" id="KW-0678">Repressor</keyword>
<feature type="binding site" evidence="12">
    <location>
        <position position="91"/>
    </location>
    <ligand>
        <name>Fe cation</name>
        <dbReference type="ChEBI" id="CHEBI:24875"/>
    </ligand>
</feature>
<dbReference type="Pfam" id="PF01475">
    <property type="entry name" value="FUR"/>
    <property type="match status" value="1"/>
</dbReference>
<dbReference type="GO" id="GO:0003700">
    <property type="term" value="F:DNA-binding transcription factor activity"/>
    <property type="evidence" value="ECO:0007669"/>
    <property type="project" value="InterPro"/>
</dbReference>
<evidence type="ECO:0000256" key="2">
    <source>
        <dbReference type="ARBA" id="ARBA00007957"/>
    </source>
</evidence>
<dbReference type="GO" id="GO:0000976">
    <property type="term" value="F:transcription cis-regulatory region binding"/>
    <property type="evidence" value="ECO:0007669"/>
    <property type="project" value="TreeGrafter"/>
</dbReference>
<name>A0A9X2HCV5_9MICC</name>